<dbReference type="PANTHER" id="PTHR34048">
    <property type="entry name" value="LOW-DENSITY RECEPTOR-LIKE PROTEIN"/>
    <property type="match status" value="1"/>
</dbReference>
<keyword evidence="2" id="KW-0472">Membrane</keyword>
<accession>A0A397ZTQ8</accession>
<reference evidence="3 4" key="1">
    <citation type="submission" date="2018-06" db="EMBL/GenBank/DDBJ databases">
        <title>WGS assembly of Brassica rapa FPsc.</title>
        <authorList>
            <person name="Bowman J."/>
            <person name="Kohchi T."/>
            <person name="Yamato K."/>
            <person name="Jenkins J."/>
            <person name="Shu S."/>
            <person name="Ishizaki K."/>
            <person name="Yamaoka S."/>
            <person name="Nishihama R."/>
            <person name="Nakamura Y."/>
            <person name="Berger F."/>
            <person name="Adam C."/>
            <person name="Aki S."/>
            <person name="Althoff F."/>
            <person name="Araki T."/>
            <person name="Arteaga-Vazquez M."/>
            <person name="Balasubrmanian S."/>
            <person name="Bauer D."/>
            <person name="Boehm C."/>
            <person name="Briginshaw L."/>
            <person name="Caballero-Perez J."/>
            <person name="Catarino B."/>
            <person name="Chen F."/>
            <person name="Chiyoda S."/>
            <person name="Chovatia M."/>
            <person name="Davies K."/>
            <person name="Delmans M."/>
            <person name="Demura T."/>
            <person name="Dierschke T."/>
            <person name="Dolan L."/>
            <person name="Dorantes-Acosta A."/>
            <person name="Eklund D."/>
            <person name="Florent S."/>
            <person name="Flores-Sandoval E."/>
            <person name="Fujiyama A."/>
            <person name="Fukuzawa H."/>
            <person name="Galik B."/>
            <person name="Grimanelli D."/>
            <person name="Grimwood J."/>
            <person name="Grossniklaus U."/>
            <person name="Hamada T."/>
            <person name="Haseloff J."/>
            <person name="Hetherington A."/>
            <person name="Higo A."/>
            <person name="Hirakawa Y."/>
            <person name="Hundley H."/>
            <person name="Ikeda Y."/>
            <person name="Inoue K."/>
            <person name="Inoue S."/>
            <person name="Ishida S."/>
            <person name="Jia Q."/>
            <person name="Kakita M."/>
            <person name="Kanazawa T."/>
            <person name="Kawai Y."/>
            <person name="Kawashima T."/>
            <person name="Kennedy M."/>
            <person name="Kinose K."/>
            <person name="Kinoshita T."/>
            <person name="Kohara Y."/>
            <person name="Koide E."/>
            <person name="Komatsu K."/>
            <person name="Kopischke S."/>
            <person name="Kubo M."/>
            <person name="Kyozuka J."/>
            <person name="Lagercrantz U."/>
            <person name="Lin S."/>
            <person name="Lindquist E."/>
            <person name="Lipzen A."/>
            <person name="Lu C."/>
            <person name="Luna E."/>
            <person name="Martienssen R."/>
            <person name="Minamino N."/>
            <person name="Mizutani M."/>
            <person name="Mizutani M."/>
            <person name="Mochizuki N."/>
            <person name="Monte I."/>
            <person name="Mosher R."/>
            <person name="Nagasaki H."/>
            <person name="Nakagami H."/>
            <person name="Naramoto S."/>
            <person name="Nishitani K."/>
            <person name="Ohtani M."/>
            <person name="Okamoto T."/>
            <person name="Okumura M."/>
            <person name="Phillips J."/>
            <person name="Pollak B."/>
            <person name="Reinders A."/>
            <person name="Roevekamp M."/>
            <person name="Sano R."/>
            <person name="Sawa S."/>
            <person name="Schmid M."/>
            <person name="Shirakawa M."/>
            <person name="Solano R."/>
            <person name="Spunde A."/>
            <person name="Suetsugu N."/>
            <person name="Sugano S."/>
            <person name="Sugiyama A."/>
            <person name="Sun R."/>
            <person name="Suzuki Y."/>
            <person name="Takenaka M."/>
            <person name="Takezawa D."/>
            <person name="Tomogane H."/>
            <person name="Tsuzuki M."/>
            <person name="Ueda T."/>
            <person name="Umeda M."/>
            <person name="Ward J."/>
            <person name="Watanabe Y."/>
            <person name="Yazaki K."/>
            <person name="Yokoyama R."/>
            <person name="Yoshitake Y."/>
            <person name="Yotsui I."/>
            <person name="Zachgo S."/>
            <person name="Schmutz J."/>
        </authorList>
    </citation>
    <scope>NUCLEOTIDE SEQUENCE [LARGE SCALE GENOMIC DNA]</scope>
    <source>
        <strain evidence="4">cv. B-3</strain>
    </source>
</reference>
<dbReference type="Proteomes" id="UP000264353">
    <property type="component" value="Chromosome A3"/>
</dbReference>
<proteinExistence type="predicted"/>
<evidence type="ECO:0008006" key="5">
    <source>
        <dbReference type="Google" id="ProtNLM"/>
    </source>
</evidence>
<dbReference type="EMBL" id="CM010630">
    <property type="protein sequence ID" value="RID68585.1"/>
    <property type="molecule type" value="Genomic_DNA"/>
</dbReference>
<gene>
    <name evidence="3" type="ORF">BRARA_C00733</name>
</gene>
<feature type="transmembrane region" description="Helical" evidence="2">
    <location>
        <begin position="72"/>
        <end position="91"/>
    </location>
</feature>
<feature type="region of interest" description="Disordered" evidence="1">
    <location>
        <begin position="140"/>
        <end position="169"/>
    </location>
</feature>
<name>A0A397ZTQ8_BRACM</name>
<dbReference type="InterPro" id="IPR040377">
    <property type="entry name" value="Ssl2009-like"/>
</dbReference>
<keyword evidence="2" id="KW-1133">Transmembrane helix</keyword>
<protein>
    <recommendedName>
        <fullName evidence="5">Low-density receptor-like protein</fullName>
    </recommendedName>
</protein>
<evidence type="ECO:0000313" key="3">
    <source>
        <dbReference type="EMBL" id="RID68585.1"/>
    </source>
</evidence>
<dbReference type="AlphaFoldDB" id="A0A397ZTQ8"/>
<evidence type="ECO:0000313" key="4">
    <source>
        <dbReference type="Proteomes" id="UP000264353"/>
    </source>
</evidence>
<organism evidence="3 4">
    <name type="scientific">Brassica campestris</name>
    <name type="common">Field mustard</name>
    <dbReference type="NCBI Taxonomy" id="3711"/>
    <lineage>
        <taxon>Eukaryota</taxon>
        <taxon>Viridiplantae</taxon>
        <taxon>Streptophyta</taxon>
        <taxon>Embryophyta</taxon>
        <taxon>Tracheophyta</taxon>
        <taxon>Spermatophyta</taxon>
        <taxon>Magnoliopsida</taxon>
        <taxon>eudicotyledons</taxon>
        <taxon>Gunneridae</taxon>
        <taxon>Pentapetalae</taxon>
        <taxon>rosids</taxon>
        <taxon>malvids</taxon>
        <taxon>Brassicales</taxon>
        <taxon>Brassicaceae</taxon>
        <taxon>Brassiceae</taxon>
        <taxon>Brassica</taxon>
    </lineage>
</organism>
<evidence type="ECO:0000256" key="2">
    <source>
        <dbReference type="SAM" id="Phobius"/>
    </source>
</evidence>
<sequence length="169" mass="18229">MASCVAHLPLSSGSQSRHVKANGLSTTKLSSICKTSALTVQKKSSRSRKFSVSARYGDEGSRRASGGGGGDFIAGFLLGGAVFGAVAYIFAPQIRRSIMSEEDEYGFKKPQQPTYYDEGLEKTRETLNKKIEQLNSAIDNVSSRLRGREKNTSSTNVPVETDPEVEATT</sequence>
<dbReference type="PANTHER" id="PTHR34048:SF3">
    <property type="entry name" value="LOW-DENSITY RECEPTOR-LIKE PROTEIN"/>
    <property type="match status" value="1"/>
</dbReference>
<keyword evidence="2" id="KW-0812">Transmembrane</keyword>
<evidence type="ECO:0000256" key="1">
    <source>
        <dbReference type="SAM" id="MobiDB-lite"/>
    </source>
</evidence>